<reference evidence="2 3" key="1">
    <citation type="submission" date="2019-02" db="EMBL/GenBank/DDBJ databases">
        <title>Deep-cultivation of Planctomycetes and their phenomic and genomic characterization uncovers novel biology.</title>
        <authorList>
            <person name="Wiegand S."/>
            <person name="Jogler M."/>
            <person name="Boedeker C."/>
            <person name="Pinto D."/>
            <person name="Vollmers J."/>
            <person name="Rivas-Marin E."/>
            <person name="Kohn T."/>
            <person name="Peeters S.H."/>
            <person name="Heuer A."/>
            <person name="Rast P."/>
            <person name="Oberbeckmann S."/>
            <person name="Bunk B."/>
            <person name="Jeske O."/>
            <person name="Meyerdierks A."/>
            <person name="Storesund J.E."/>
            <person name="Kallscheuer N."/>
            <person name="Luecker S."/>
            <person name="Lage O.M."/>
            <person name="Pohl T."/>
            <person name="Merkel B.J."/>
            <person name="Hornburger P."/>
            <person name="Mueller R.-W."/>
            <person name="Bruemmer F."/>
            <person name="Labrenz M."/>
            <person name="Spormann A.M."/>
            <person name="Op den Camp H."/>
            <person name="Overmann J."/>
            <person name="Amann R."/>
            <person name="Jetten M.S.M."/>
            <person name="Mascher T."/>
            <person name="Medema M.H."/>
            <person name="Devos D.P."/>
            <person name="Kaster A.-K."/>
            <person name="Ovreas L."/>
            <person name="Rohde M."/>
            <person name="Galperin M.Y."/>
            <person name="Jogler C."/>
        </authorList>
    </citation>
    <scope>NUCLEOTIDE SEQUENCE [LARGE SCALE GENOMIC DNA]</scope>
    <source>
        <strain evidence="2 3">Poly30</strain>
    </source>
</reference>
<proteinExistence type="predicted"/>
<dbReference type="Proteomes" id="UP000320390">
    <property type="component" value="Chromosome"/>
</dbReference>
<evidence type="ECO:0000313" key="3">
    <source>
        <dbReference type="Proteomes" id="UP000320390"/>
    </source>
</evidence>
<name>A0A518ETG5_9BACT</name>
<organism evidence="2 3">
    <name type="scientific">Saltatorellus ferox</name>
    <dbReference type="NCBI Taxonomy" id="2528018"/>
    <lineage>
        <taxon>Bacteria</taxon>
        <taxon>Pseudomonadati</taxon>
        <taxon>Planctomycetota</taxon>
        <taxon>Planctomycetia</taxon>
        <taxon>Planctomycetia incertae sedis</taxon>
        <taxon>Saltatorellus</taxon>
    </lineage>
</organism>
<dbReference type="EMBL" id="CP036434">
    <property type="protein sequence ID" value="QDV07384.1"/>
    <property type="molecule type" value="Genomic_DNA"/>
</dbReference>
<accession>A0A518ETG5</accession>
<keyword evidence="1" id="KW-0812">Transmembrane</keyword>
<keyword evidence="1" id="KW-1133">Transmembrane helix</keyword>
<keyword evidence="1" id="KW-0472">Membrane</keyword>
<keyword evidence="3" id="KW-1185">Reference proteome</keyword>
<dbReference type="OrthoDB" id="580775at2"/>
<gene>
    <name evidence="2" type="ORF">Poly30_29080</name>
</gene>
<sequence>MTDPRATLKRQRSALKLIRRYTVLAALVGLVYIATRFEFSQLPVDRCCPLVRFAPGDRLVIDGRPGDVSVDDAVLIQTQSGAKHLCRVERLRPEDGRLWCVTDNADCAGFSSETAGWIDPRAVTGRVLLSWEY</sequence>
<protein>
    <recommendedName>
        <fullName evidence="4">Peptidase S24-like protein</fullName>
    </recommendedName>
</protein>
<evidence type="ECO:0000313" key="2">
    <source>
        <dbReference type="EMBL" id="QDV07384.1"/>
    </source>
</evidence>
<evidence type="ECO:0000256" key="1">
    <source>
        <dbReference type="SAM" id="Phobius"/>
    </source>
</evidence>
<evidence type="ECO:0008006" key="4">
    <source>
        <dbReference type="Google" id="ProtNLM"/>
    </source>
</evidence>
<dbReference type="RefSeq" id="WP_145198367.1">
    <property type="nucleotide sequence ID" value="NZ_CP036434.1"/>
</dbReference>
<feature type="transmembrane region" description="Helical" evidence="1">
    <location>
        <begin position="21"/>
        <end position="39"/>
    </location>
</feature>
<dbReference type="AlphaFoldDB" id="A0A518ETG5"/>